<evidence type="ECO:0000313" key="3">
    <source>
        <dbReference type="Proteomes" id="UP000193648"/>
    </source>
</evidence>
<feature type="compositionally biased region" description="Basic and acidic residues" evidence="1">
    <location>
        <begin position="61"/>
        <end position="70"/>
    </location>
</feature>
<dbReference type="EMBL" id="MCFF01000013">
    <property type="protein sequence ID" value="ORZ20137.1"/>
    <property type="molecule type" value="Genomic_DNA"/>
</dbReference>
<accession>A0A1Y2GRK1</accession>
<reference evidence="2 3" key="1">
    <citation type="submission" date="2016-07" db="EMBL/GenBank/DDBJ databases">
        <title>Pervasive Adenine N6-methylation of Active Genes in Fungi.</title>
        <authorList>
            <consortium name="DOE Joint Genome Institute"/>
            <person name="Mondo S.J."/>
            <person name="Dannebaum R.O."/>
            <person name="Kuo R.C."/>
            <person name="Labutti K."/>
            <person name="Haridas S."/>
            <person name="Kuo A."/>
            <person name="Salamov A."/>
            <person name="Ahrendt S.R."/>
            <person name="Lipzen A."/>
            <person name="Sullivan W."/>
            <person name="Andreopoulos W.B."/>
            <person name="Clum A."/>
            <person name="Lindquist E."/>
            <person name="Daum C."/>
            <person name="Ramamoorthy G.K."/>
            <person name="Gryganskyi A."/>
            <person name="Culley D."/>
            <person name="Magnuson J.K."/>
            <person name="James T.Y."/>
            <person name="O'Malley M.A."/>
            <person name="Stajich J.E."/>
            <person name="Spatafora J.W."/>
            <person name="Visel A."/>
            <person name="Grigoriev I.V."/>
        </authorList>
    </citation>
    <scope>NUCLEOTIDE SEQUENCE [LARGE SCALE GENOMIC DNA]</scope>
    <source>
        <strain evidence="2 3">NRRL 3116</strain>
    </source>
</reference>
<sequence length="167" mass="19224">MAAALIFLSQKQKKLKNNNCKGMTVGKKGHERDVLARNPQCQSQVQRSPQEVLPKAAASREWGENQHEDSTMDNTSLSMQQIEEREREKQKLMLAIREQQALIQQHQILLGPSLNYHSPQTYLTGMPSEQQRQWLPQQQGQLPIVHSSLFVPTNPSFRDPQSMPRNW</sequence>
<comment type="caution">
    <text evidence="2">The sequence shown here is derived from an EMBL/GenBank/DDBJ whole genome shotgun (WGS) entry which is preliminary data.</text>
</comment>
<name>A0A1Y2GRK1_9FUNG</name>
<dbReference type="Proteomes" id="UP000193648">
    <property type="component" value="Unassembled WGS sequence"/>
</dbReference>
<dbReference type="RefSeq" id="XP_021882677.1">
    <property type="nucleotide sequence ID" value="XM_022026018.1"/>
</dbReference>
<evidence type="ECO:0000313" key="2">
    <source>
        <dbReference type="EMBL" id="ORZ20137.1"/>
    </source>
</evidence>
<dbReference type="AlphaFoldDB" id="A0A1Y2GRK1"/>
<protein>
    <submittedName>
        <fullName evidence="2">Uncharacterized protein</fullName>
    </submittedName>
</protein>
<dbReference type="GeneID" id="33567861"/>
<organism evidence="2 3">
    <name type="scientific">Lobosporangium transversale</name>
    <dbReference type="NCBI Taxonomy" id="64571"/>
    <lineage>
        <taxon>Eukaryota</taxon>
        <taxon>Fungi</taxon>
        <taxon>Fungi incertae sedis</taxon>
        <taxon>Mucoromycota</taxon>
        <taxon>Mortierellomycotina</taxon>
        <taxon>Mortierellomycetes</taxon>
        <taxon>Mortierellales</taxon>
        <taxon>Mortierellaceae</taxon>
        <taxon>Lobosporangium</taxon>
    </lineage>
</organism>
<proteinExistence type="predicted"/>
<gene>
    <name evidence="2" type="ORF">BCR41DRAFT_36427</name>
</gene>
<dbReference type="InParanoid" id="A0A1Y2GRK1"/>
<evidence type="ECO:0000256" key="1">
    <source>
        <dbReference type="SAM" id="MobiDB-lite"/>
    </source>
</evidence>
<keyword evidence="3" id="KW-1185">Reference proteome</keyword>
<feature type="region of interest" description="Disordered" evidence="1">
    <location>
        <begin position="24"/>
        <end position="76"/>
    </location>
</feature>
<feature type="compositionally biased region" description="Polar residues" evidence="1">
    <location>
        <begin position="39"/>
        <end position="49"/>
    </location>
</feature>